<name>A0A1G1T2Z4_9BACT</name>
<organism evidence="1 2">
    <name type="scientific">Hymenobacter lapidarius</name>
    <dbReference type="NCBI Taxonomy" id="1908237"/>
    <lineage>
        <taxon>Bacteria</taxon>
        <taxon>Pseudomonadati</taxon>
        <taxon>Bacteroidota</taxon>
        <taxon>Cytophagia</taxon>
        <taxon>Cytophagales</taxon>
        <taxon>Hymenobacteraceae</taxon>
        <taxon>Hymenobacter</taxon>
    </lineage>
</organism>
<dbReference type="AlphaFoldDB" id="A0A1G1T2Z4"/>
<keyword evidence="2" id="KW-1185">Reference proteome</keyword>
<dbReference type="RefSeq" id="WP_083322361.1">
    <property type="nucleotide sequence ID" value="NZ_MDZB01000109.1"/>
</dbReference>
<dbReference type="Pfam" id="PF06296">
    <property type="entry name" value="RelE"/>
    <property type="match status" value="1"/>
</dbReference>
<dbReference type="InterPro" id="IPR009387">
    <property type="entry name" value="HigB-2"/>
</dbReference>
<proteinExistence type="predicted"/>
<dbReference type="Proteomes" id="UP000176294">
    <property type="component" value="Unassembled WGS sequence"/>
</dbReference>
<evidence type="ECO:0008006" key="3">
    <source>
        <dbReference type="Google" id="ProtNLM"/>
    </source>
</evidence>
<evidence type="ECO:0000313" key="1">
    <source>
        <dbReference type="EMBL" id="OGX85239.1"/>
    </source>
</evidence>
<dbReference type="STRING" id="1908237.BEN47_02695"/>
<dbReference type="OrthoDB" id="1364255at2"/>
<dbReference type="EMBL" id="MDZB01000109">
    <property type="protein sequence ID" value="OGX85239.1"/>
    <property type="molecule type" value="Genomic_DNA"/>
</dbReference>
<protein>
    <recommendedName>
        <fullName evidence="3">Addiction module toxin RelE</fullName>
    </recommendedName>
</protein>
<gene>
    <name evidence="1" type="ORF">BEN47_02695</name>
</gene>
<sequence length="110" mass="12386">MSFEITLTKSFRRNLKPFVKRFASITDDLEALGKDLLDNPQAGVSLGRDCYKVRMRIGSKNTGKSGGARVITCVKIVGEKVYLLTIYDKSERDSISDKERDELLRENGLV</sequence>
<reference evidence="1 2" key="1">
    <citation type="submission" date="2016-08" db="EMBL/GenBank/DDBJ databases">
        <title>Hymenobacter coccineus sp. nov., Hymenobacter lapidarius sp. nov. and Hymenobacter glacialis sp. nov., isolated from Antarctic soil.</title>
        <authorList>
            <person name="Sedlacek I."/>
            <person name="Kralova S."/>
            <person name="Kyrova K."/>
            <person name="Maslanova I."/>
            <person name="Stankova E."/>
            <person name="Vrbovska V."/>
            <person name="Nemec M."/>
            <person name="Bartak M."/>
            <person name="Svec P."/>
            <person name="Busse H.-J."/>
            <person name="Pantucek R."/>
        </authorList>
    </citation>
    <scope>NUCLEOTIDE SEQUENCE [LARGE SCALE GENOMIC DNA]</scope>
    <source>
        <strain evidence="1 2">CCM 8643</strain>
    </source>
</reference>
<accession>A0A1G1T2Z4</accession>
<comment type="caution">
    <text evidence="1">The sequence shown here is derived from an EMBL/GenBank/DDBJ whole genome shotgun (WGS) entry which is preliminary data.</text>
</comment>
<evidence type="ECO:0000313" key="2">
    <source>
        <dbReference type="Proteomes" id="UP000176294"/>
    </source>
</evidence>